<feature type="compositionally biased region" description="Basic and acidic residues" evidence="1">
    <location>
        <begin position="226"/>
        <end position="237"/>
    </location>
</feature>
<evidence type="ECO:0000313" key="2">
    <source>
        <dbReference type="EMBL" id="MVT63625.1"/>
    </source>
</evidence>
<dbReference type="EMBL" id="WQNF01000001">
    <property type="protein sequence ID" value="MVT63625.1"/>
    <property type="molecule type" value="Genomic_DNA"/>
</dbReference>
<accession>A0A844SDJ4</accession>
<feature type="region of interest" description="Disordered" evidence="1">
    <location>
        <begin position="41"/>
        <end position="208"/>
    </location>
</feature>
<comment type="caution">
    <text evidence="2">The sequence shown here is derived from an EMBL/GenBank/DDBJ whole genome shotgun (WGS) entry which is preliminary data.</text>
</comment>
<protein>
    <submittedName>
        <fullName evidence="2">Uncharacterized protein</fullName>
    </submittedName>
</protein>
<dbReference type="Proteomes" id="UP000436468">
    <property type="component" value="Unassembled WGS sequence"/>
</dbReference>
<proteinExistence type="predicted"/>
<gene>
    <name evidence="2" type="ORF">GPL21_00665</name>
</gene>
<feature type="region of interest" description="Disordered" evidence="1">
    <location>
        <begin position="225"/>
        <end position="254"/>
    </location>
</feature>
<feature type="compositionally biased region" description="Pro residues" evidence="1">
    <location>
        <begin position="174"/>
        <end position="200"/>
    </location>
</feature>
<dbReference type="AlphaFoldDB" id="A0A844SDJ4"/>
<evidence type="ECO:0000256" key="1">
    <source>
        <dbReference type="SAM" id="MobiDB-lite"/>
    </source>
</evidence>
<keyword evidence="3" id="KW-1185">Reference proteome</keyword>
<sequence>MLPGLRFLFAAIVLATSLLVFGLGAAALFRAAHEEFASIPARRTPPEPQFAQQPETPPVLAMVRVDPPAADKVTTETPAAPSEPAASEQPAAPTEISRAAEPEQVAAVTADDPVPPAPPKPEAQATETPAPAQPADSAAQIPTADPSPASEPTPAAAEAAPAATETKVAAIADPPGPSEPALPPPAPAMAAPEPAPPPSPEAMAAATRIATLGGPEVVVEAPVARKAAEAKKPERSAVSKPAHRKERRRIVRAQPVRQVVQQQLDPFGQPTLVPLTRR</sequence>
<dbReference type="RefSeq" id="WP_157340438.1">
    <property type="nucleotide sequence ID" value="NZ_WQNF01000001.1"/>
</dbReference>
<name>A0A844SDJ4_9BRAD</name>
<dbReference type="PRINTS" id="PR01217">
    <property type="entry name" value="PRICHEXTENSN"/>
</dbReference>
<feature type="compositionally biased region" description="Low complexity" evidence="1">
    <location>
        <begin position="75"/>
        <end position="95"/>
    </location>
</feature>
<feature type="compositionally biased region" description="Basic residues" evidence="1">
    <location>
        <begin position="241"/>
        <end position="251"/>
    </location>
</feature>
<feature type="compositionally biased region" description="Low complexity" evidence="1">
    <location>
        <begin position="122"/>
        <end position="172"/>
    </location>
</feature>
<reference evidence="2 3" key="1">
    <citation type="submission" date="2019-12" db="EMBL/GenBank/DDBJ databases">
        <title>Draft genome sequences Bradyrhizobium cajani AMBPC1010, Bradyrhizobium pachyrhizi AMBPC1040 and Bradyrhizobium yuanmingense ALSPC3051, three plant growth promoting strains isolated from nodules of Cajanus cajan L. in Dominican Republic.</title>
        <authorList>
            <person name="Flores-Felix J.D."/>
            <person name="Araujo J."/>
            <person name="Diaz-Alcantara C."/>
            <person name="Gonzalez-Andres F."/>
            <person name="Velazquez E."/>
        </authorList>
    </citation>
    <scope>NUCLEOTIDE SEQUENCE [LARGE SCALE GENOMIC DNA]</scope>
    <source>
        <strain evidence="2 3">1040</strain>
    </source>
</reference>
<evidence type="ECO:0000313" key="3">
    <source>
        <dbReference type="Proteomes" id="UP000436468"/>
    </source>
</evidence>
<organism evidence="2 3">
    <name type="scientific">Bradyrhizobium pachyrhizi</name>
    <dbReference type="NCBI Taxonomy" id="280333"/>
    <lineage>
        <taxon>Bacteria</taxon>
        <taxon>Pseudomonadati</taxon>
        <taxon>Pseudomonadota</taxon>
        <taxon>Alphaproteobacteria</taxon>
        <taxon>Hyphomicrobiales</taxon>
        <taxon>Nitrobacteraceae</taxon>
        <taxon>Bradyrhizobium</taxon>
    </lineage>
</organism>